<keyword evidence="5" id="KW-1185">Reference proteome</keyword>
<feature type="transmembrane region" description="Helical" evidence="1">
    <location>
        <begin position="166"/>
        <end position="183"/>
    </location>
</feature>
<keyword evidence="1" id="KW-1133">Transmembrane helix</keyword>
<keyword evidence="1" id="KW-0472">Membrane</keyword>
<feature type="transmembrane region" description="Helical" evidence="1">
    <location>
        <begin position="143"/>
        <end position="159"/>
    </location>
</feature>
<accession>A0ABR8TNC1</accession>
<feature type="transmembrane region" description="Helical" evidence="1">
    <location>
        <begin position="189"/>
        <end position="209"/>
    </location>
</feature>
<feature type="domain" description="Acyltransferase 3" evidence="2">
    <location>
        <begin position="6"/>
        <end position="331"/>
    </location>
</feature>
<organism evidence="4 5">
    <name type="scientific">Serpens gallinarum</name>
    <dbReference type="NCBI Taxonomy" id="2763075"/>
    <lineage>
        <taxon>Bacteria</taxon>
        <taxon>Pseudomonadati</taxon>
        <taxon>Pseudomonadota</taxon>
        <taxon>Gammaproteobacteria</taxon>
        <taxon>Pseudomonadales</taxon>
        <taxon>Pseudomonadaceae</taxon>
        <taxon>Pseudomonas</taxon>
    </lineage>
</organism>
<feature type="domain" description="SGNH" evidence="3">
    <location>
        <begin position="411"/>
        <end position="626"/>
    </location>
</feature>
<reference evidence="4 5" key="1">
    <citation type="submission" date="2020-08" db="EMBL/GenBank/DDBJ databases">
        <title>A Genomic Blueprint of the Chicken Gut Microbiome.</title>
        <authorList>
            <person name="Gilroy R."/>
            <person name="Ravi A."/>
            <person name="Getino M."/>
            <person name="Pursley I."/>
            <person name="Horton D.L."/>
            <person name="Alikhan N.-F."/>
            <person name="Baker D."/>
            <person name="Gharbi K."/>
            <person name="Hall N."/>
            <person name="Watson M."/>
            <person name="Adriaenssens E.M."/>
            <person name="Foster-Nyarko E."/>
            <person name="Jarju S."/>
            <person name="Secka A."/>
            <person name="Antonio M."/>
            <person name="Oren A."/>
            <person name="Chaudhuri R."/>
            <person name="La Ragione R.M."/>
            <person name="Hildebrand F."/>
            <person name="Pallen M.J."/>
        </authorList>
    </citation>
    <scope>NUCLEOTIDE SEQUENCE [LARGE SCALE GENOMIC DNA]</scope>
    <source>
        <strain evidence="4 5">Sa2CUA2</strain>
    </source>
</reference>
<dbReference type="PANTHER" id="PTHR23028">
    <property type="entry name" value="ACETYLTRANSFERASE"/>
    <property type="match status" value="1"/>
</dbReference>
<evidence type="ECO:0000313" key="5">
    <source>
        <dbReference type="Proteomes" id="UP000611945"/>
    </source>
</evidence>
<evidence type="ECO:0000313" key="4">
    <source>
        <dbReference type="EMBL" id="MBD7977271.1"/>
    </source>
</evidence>
<protein>
    <submittedName>
        <fullName evidence="4">Acyltransferase</fullName>
    </submittedName>
</protein>
<feature type="transmembrane region" description="Helical" evidence="1">
    <location>
        <begin position="31"/>
        <end position="51"/>
    </location>
</feature>
<keyword evidence="1" id="KW-0812">Transmembrane</keyword>
<dbReference type="Pfam" id="PF01757">
    <property type="entry name" value="Acyl_transf_3"/>
    <property type="match status" value="1"/>
</dbReference>
<feature type="transmembrane region" description="Helical" evidence="1">
    <location>
        <begin position="312"/>
        <end position="332"/>
    </location>
</feature>
<dbReference type="RefSeq" id="WP_251836039.1">
    <property type="nucleotide sequence ID" value="NZ_JACSQG010000003.1"/>
</dbReference>
<dbReference type="Proteomes" id="UP000611945">
    <property type="component" value="Unassembled WGS sequence"/>
</dbReference>
<keyword evidence="4" id="KW-0808">Transferase</keyword>
<evidence type="ECO:0000259" key="3">
    <source>
        <dbReference type="Pfam" id="PF19040"/>
    </source>
</evidence>
<name>A0ABR8TNC1_9PSED</name>
<dbReference type="InterPro" id="IPR043968">
    <property type="entry name" value="SGNH"/>
</dbReference>
<dbReference type="EMBL" id="JACSQG010000003">
    <property type="protein sequence ID" value="MBD7977271.1"/>
    <property type="molecule type" value="Genomic_DNA"/>
</dbReference>
<dbReference type="InterPro" id="IPR050879">
    <property type="entry name" value="Acyltransferase_3"/>
</dbReference>
<evidence type="ECO:0000259" key="2">
    <source>
        <dbReference type="Pfam" id="PF01757"/>
    </source>
</evidence>
<feature type="transmembrane region" description="Helical" evidence="1">
    <location>
        <begin position="221"/>
        <end position="240"/>
    </location>
</feature>
<dbReference type="GO" id="GO:0016746">
    <property type="term" value="F:acyltransferase activity"/>
    <property type="evidence" value="ECO:0007669"/>
    <property type="project" value="UniProtKB-KW"/>
</dbReference>
<dbReference type="PANTHER" id="PTHR23028:SF53">
    <property type="entry name" value="ACYL_TRANSF_3 DOMAIN-CONTAINING PROTEIN"/>
    <property type="match status" value="1"/>
</dbReference>
<keyword evidence="4" id="KW-0012">Acyltransferase</keyword>
<feature type="transmembrane region" description="Helical" evidence="1">
    <location>
        <begin position="278"/>
        <end position="300"/>
    </location>
</feature>
<feature type="transmembrane region" description="Helical" evidence="1">
    <location>
        <begin position="7"/>
        <end position="25"/>
    </location>
</feature>
<evidence type="ECO:0000256" key="1">
    <source>
        <dbReference type="SAM" id="Phobius"/>
    </source>
</evidence>
<comment type="caution">
    <text evidence="4">The sequence shown here is derived from an EMBL/GenBank/DDBJ whole genome shotgun (WGS) entry which is preliminary data.</text>
</comment>
<dbReference type="Pfam" id="PF19040">
    <property type="entry name" value="SGNH"/>
    <property type="match status" value="1"/>
</dbReference>
<proteinExistence type="predicted"/>
<feature type="transmembrane region" description="Helical" evidence="1">
    <location>
        <begin position="344"/>
        <end position="362"/>
    </location>
</feature>
<gene>
    <name evidence="4" type="ORF">H9642_08705</name>
</gene>
<feature type="transmembrane region" description="Helical" evidence="1">
    <location>
        <begin position="72"/>
        <end position="92"/>
    </location>
</feature>
<feature type="transmembrane region" description="Helical" evidence="1">
    <location>
        <begin position="246"/>
        <end position="266"/>
    </location>
</feature>
<dbReference type="InterPro" id="IPR002656">
    <property type="entry name" value="Acyl_transf_3_dom"/>
</dbReference>
<sequence length="641" mass="72668">MHYRTDIEGLRALAVLLVIAYHYQFPGITGGFIGVDVFFVISGFVITQLLMRSMAQGTFSFADFYARRIRRLVPVFLLVSTASFLLISPYYLDDDYYVFSKSWLSSLVGVSNFYYFSELNQYFAPETQSLTLLHTWSLAVEEQFYLLWPLTLLLVWRCFRSWGGVRVFLFIVLLALLLSVYLAETAPKAAYYLLPARLFELLLGAGVALHASRLPVLQSWMAQIVATTGLVLIVATGLLLDNSDHFPGYNALWPTLGTALIIYAGLHQPGTWVARLLSLRWMVFLGGISYSLYLWHWPIVALLHYQLVELTWPIRLSMVAGVILLSWLSYRLVENPFRYTQWRLGKLLLLMVLAPAVLMWAVQVTIRLADDISFRIPEERRELYKIIEQNDDTDLYKACFKGPYYQFNTSAKCLFGVPAPQGEPNSILIGDSHAIALMGFVEELITGTDRSLLLVTQASTPFVLAEYAAAVFGDDSEKIDRSRALTEYLSKRPMTVFVSAYWDAYLASSTHHRSFVAAIGWLVEQGHDVIILEDVPKLPSSAHAHCLLKNMADCSIDIAPVRKRLANFERFKAEIRAGYPDVAWINPREVICDDARCQTVLNGIPLYRDADHLNNLGAREIARAYLQRFGNPLLERYSANP</sequence>